<proteinExistence type="predicted"/>
<name>A0A1G1ZQF8_9BACT</name>
<protein>
    <recommendedName>
        <fullName evidence="3">Band 7 domain-containing protein</fullName>
    </recommendedName>
</protein>
<accession>A0A1G1ZQF8</accession>
<dbReference type="Proteomes" id="UP000176284">
    <property type="component" value="Unassembled WGS sequence"/>
</dbReference>
<reference evidence="1 2" key="1">
    <citation type="journal article" date="2016" name="Nat. Commun.">
        <title>Thousands of microbial genomes shed light on interconnected biogeochemical processes in an aquifer system.</title>
        <authorList>
            <person name="Anantharaman K."/>
            <person name="Brown C.T."/>
            <person name="Hug L.A."/>
            <person name="Sharon I."/>
            <person name="Castelle C.J."/>
            <person name="Probst A.J."/>
            <person name="Thomas B.C."/>
            <person name="Singh A."/>
            <person name="Wilkins M.J."/>
            <person name="Karaoz U."/>
            <person name="Brodie E.L."/>
            <person name="Williams K.H."/>
            <person name="Hubbard S.S."/>
            <person name="Banfield J.F."/>
        </authorList>
    </citation>
    <scope>NUCLEOTIDE SEQUENCE [LARGE SCALE GENOMIC DNA]</scope>
</reference>
<evidence type="ECO:0000313" key="2">
    <source>
        <dbReference type="Proteomes" id="UP000176284"/>
    </source>
</evidence>
<evidence type="ECO:0000313" key="1">
    <source>
        <dbReference type="EMBL" id="OGY66933.1"/>
    </source>
</evidence>
<gene>
    <name evidence="1" type="ORF">A3H63_02425</name>
</gene>
<dbReference type="STRING" id="1798410.A3H63_02425"/>
<evidence type="ECO:0008006" key="3">
    <source>
        <dbReference type="Google" id="ProtNLM"/>
    </source>
</evidence>
<organism evidence="1 2">
    <name type="scientific">Candidatus Harrisonbacteria bacterium RIFCSPLOWO2_02_FULL_45_10c</name>
    <dbReference type="NCBI Taxonomy" id="1798410"/>
    <lineage>
        <taxon>Bacteria</taxon>
        <taxon>Candidatus Harrisoniibacteriota</taxon>
    </lineage>
</organism>
<dbReference type="EMBL" id="MHJM01000035">
    <property type="protein sequence ID" value="OGY66933.1"/>
    <property type="molecule type" value="Genomic_DNA"/>
</dbReference>
<sequence length="285" mass="32645">MTLTVLLWIVICVLALTQLLIIVPAYTGRLMLNILTQTLRPVSQGLRFVWPWEVSVEDSHTDIVTLTHDFALILEVGPKNQPVPLKFQFTTIPHIPFLIQFRRFKKEVRITAIIENLKSFLTGIQEEYQDRDDIMNKLHDNPGDTSFESVEKRVRKFIDTAVIANTNGKAMTMQEYYGVLMPVFLATDIEIPKELQDAIVKNEVIERQNKGRTKEMNNVHDRAKKLMETAKKNGQDMQFEDAVKLVLVQDGKIKEEKHVFGLDSGSRGPIIDLVKGVINYVSRNK</sequence>
<dbReference type="AlphaFoldDB" id="A0A1G1ZQF8"/>
<comment type="caution">
    <text evidence="1">The sequence shown here is derived from an EMBL/GenBank/DDBJ whole genome shotgun (WGS) entry which is preliminary data.</text>
</comment>